<dbReference type="InterPro" id="IPR045851">
    <property type="entry name" value="AMP-bd_C_sf"/>
</dbReference>
<dbReference type="Pfam" id="PF13193">
    <property type="entry name" value="AMP-binding_C"/>
    <property type="match status" value="1"/>
</dbReference>
<dbReference type="Proteomes" id="UP000008139">
    <property type="component" value="Chromosome"/>
</dbReference>
<dbReference type="Gene3D" id="3.40.50.12780">
    <property type="entry name" value="N-terminal domain of ligase-like"/>
    <property type="match status" value="1"/>
</dbReference>
<dbReference type="PANTHER" id="PTHR43201">
    <property type="entry name" value="ACYL-COA SYNTHETASE"/>
    <property type="match status" value="1"/>
</dbReference>
<keyword evidence="6" id="KW-1185">Reference proteome</keyword>
<accession>F2LTM8</accession>
<dbReference type="Gene3D" id="3.30.300.30">
    <property type="match status" value="1"/>
</dbReference>
<reference evidence="6" key="2">
    <citation type="submission" date="2011-03" db="EMBL/GenBank/DDBJ databases">
        <title>The complete genome of Hippea maritima DSM 10411.</title>
        <authorList>
            <consortium name="US DOE Joint Genome Institute (JGI-PGF)"/>
            <person name="Lucas S."/>
            <person name="Copeland A."/>
            <person name="Lapidus A."/>
            <person name="Bruce D."/>
            <person name="Goodwin L."/>
            <person name="Pitluck S."/>
            <person name="Peters L."/>
            <person name="Kyrpides N."/>
            <person name="Mavromatis K."/>
            <person name="Pagani I."/>
            <person name="Ivanova N."/>
            <person name="Mikhailova N."/>
            <person name="Lu M."/>
            <person name="Detter J.C."/>
            <person name="Tapia R."/>
            <person name="Han C."/>
            <person name="Land M."/>
            <person name="Hauser L."/>
            <person name="Markowitz V."/>
            <person name="Cheng J.-F."/>
            <person name="Hugenholtz P."/>
            <person name="Woyke T."/>
            <person name="Wu D."/>
            <person name="Spring S."/>
            <person name="Schroeder M."/>
            <person name="Brambilla E."/>
            <person name="Klenk H.-P."/>
            <person name="Eisen J.A."/>
        </authorList>
    </citation>
    <scope>NUCLEOTIDE SEQUENCE [LARGE SCALE GENOMIC DNA]</scope>
    <source>
        <strain evidence="6">ATCC 700847 / DSM 10411 / MH2</strain>
    </source>
</reference>
<evidence type="ECO:0000259" key="3">
    <source>
        <dbReference type="Pfam" id="PF00501"/>
    </source>
</evidence>
<evidence type="ECO:0000256" key="2">
    <source>
        <dbReference type="ARBA" id="ARBA00022598"/>
    </source>
</evidence>
<dbReference type="eggNOG" id="COG0318">
    <property type="taxonomic scope" value="Bacteria"/>
</dbReference>
<dbReference type="AlphaFoldDB" id="F2LTM8"/>
<evidence type="ECO:0000313" key="6">
    <source>
        <dbReference type="Proteomes" id="UP000008139"/>
    </source>
</evidence>
<dbReference type="InterPro" id="IPR042099">
    <property type="entry name" value="ANL_N_sf"/>
</dbReference>
<dbReference type="EC" id="6.2.1.26" evidence="5"/>
<dbReference type="SUPFAM" id="SSF56801">
    <property type="entry name" value="Acetyl-CoA synthetase-like"/>
    <property type="match status" value="1"/>
</dbReference>
<dbReference type="EMBL" id="CP002606">
    <property type="protein sequence ID" value="AEA33353.1"/>
    <property type="molecule type" value="Genomic_DNA"/>
</dbReference>
<dbReference type="RefSeq" id="WP_013681397.1">
    <property type="nucleotide sequence ID" value="NC_015318.1"/>
</dbReference>
<name>F2LTM8_HIPMA</name>
<organism evidence="5 6">
    <name type="scientific">Hippea maritima (strain ATCC 700847 / DSM 10411 / MH2)</name>
    <dbReference type="NCBI Taxonomy" id="760142"/>
    <lineage>
        <taxon>Bacteria</taxon>
        <taxon>Pseudomonadati</taxon>
        <taxon>Campylobacterota</taxon>
        <taxon>Desulfurellia</taxon>
        <taxon>Desulfurellales</taxon>
        <taxon>Hippeaceae</taxon>
        <taxon>Hippea</taxon>
    </lineage>
</organism>
<dbReference type="PANTHER" id="PTHR43201:SF8">
    <property type="entry name" value="ACYL-COA SYNTHETASE FAMILY MEMBER 3"/>
    <property type="match status" value="1"/>
</dbReference>
<dbReference type="InterPro" id="IPR000873">
    <property type="entry name" value="AMP-dep_synth/lig_dom"/>
</dbReference>
<dbReference type="GO" id="GO:0031956">
    <property type="term" value="F:medium-chain fatty acid-CoA ligase activity"/>
    <property type="evidence" value="ECO:0007669"/>
    <property type="project" value="TreeGrafter"/>
</dbReference>
<gene>
    <name evidence="5" type="ordered locus">Hipma_0376</name>
</gene>
<dbReference type="InParanoid" id="F2LTM8"/>
<dbReference type="InterPro" id="IPR025110">
    <property type="entry name" value="AMP-bd_C"/>
</dbReference>
<dbReference type="InterPro" id="IPR020845">
    <property type="entry name" value="AMP-binding_CS"/>
</dbReference>
<feature type="domain" description="AMP-binding enzyme C-terminal" evidence="4">
    <location>
        <begin position="407"/>
        <end position="481"/>
    </location>
</feature>
<dbReference type="STRING" id="760142.Hipma_0376"/>
<dbReference type="Pfam" id="PF00501">
    <property type="entry name" value="AMP-binding"/>
    <property type="match status" value="1"/>
</dbReference>
<feature type="domain" description="AMP-dependent synthetase/ligase" evidence="3">
    <location>
        <begin position="16"/>
        <end position="357"/>
    </location>
</feature>
<protein>
    <submittedName>
        <fullName evidence="5">O-succinylbenzoate--CoA ligase</fullName>
        <ecNumber evidence="5">6.2.1.26</ecNumber>
    </submittedName>
</protein>
<dbReference type="GO" id="GO:0006631">
    <property type="term" value="P:fatty acid metabolic process"/>
    <property type="evidence" value="ECO:0007669"/>
    <property type="project" value="TreeGrafter"/>
</dbReference>
<reference evidence="5 6" key="1">
    <citation type="journal article" date="2011" name="Stand. Genomic Sci.">
        <title>Complete genome sequence of the thermophilic sulfur-reducer Hippea maritima type strain (MH(2)).</title>
        <authorList>
            <person name="Huntemann M."/>
            <person name="Lu M."/>
            <person name="Nolan M."/>
            <person name="Lapidus A."/>
            <person name="Lucas S."/>
            <person name="Hammon N."/>
            <person name="Deshpande S."/>
            <person name="Cheng J.F."/>
            <person name="Tapia R."/>
            <person name="Han C."/>
            <person name="Goodwin L."/>
            <person name="Pitluck S."/>
            <person name="Liolios K."/>
            <person name="Pagani I."/>
            <person name="Ivanova N."/>
            <person name="Ovchinikova G."/>
            <person name="Pati A."/>
            <person name="Chen A."/>
            <person name="Palaniappan K."/>
            <person name="Land M."/>
            <person name="Hauser L."/>
            <person name="Jeffries C.D."/>
            <person name="Detter J.C."/>
            <person name="Brambilla E.M."/>
            <person name="Rohde M."/>
            <person name="Spring S."/>
            <person name="Goker M."/>
            <person name="Woyke T."/>
            <person name="Bristow J."/>
            <person name="Eisen J.A."/>
            <person name="Markowitz V."/>
            <person name="Hugenholtz P."/>
            <person name="Kyrpides N.C."/>
            <person name="Klenk H.P."/>
            <person name="Mavromatis K."/>
        </authorList>
    </citation>
    <scope>NUCLEOTIDE SEQUENCE [LARGE SCALE GENOMIC DNA]</scope>
    <source>
        <strain evidence="6">ATCC 700847 / DSM 10411 / MH2</strain>
    </source>
</reference>
<evidence type="ECO:0000259" key="4">
    <source>
        <dbReference type="Pfam" id="PF13193"/>
    </source>
</evidence>
<dbReference type="PROSITE" id="PS00455">
    <property type="entry name" value="AMP_BINDING"/>
    <property type="match status" value="1"/>
</dbReference>
<evidence type="ECO:0000256" key="1">
    <source>
        <dbReference type="ARBA" id="ARBA00006432"/>
    </source>
</evidence>
<dbReference type="GO" id="GO:0008756">
    <property type="term" value="F:o-succinylbenzoate-CoA ligase activity"/>
    <property type="evidence" value="ECO:0007669"/>
    <property type="project" value="UniProtKB-EC"/>
</dbReference>
<comment type="similarity">
    <text evidence="1">Belongs to the ATP-dependent AMP-binding enzyme family.</text>
</comment>
<dbReference type="KEGG" id="hmr:Hipma_0376"/>
<keyword evidence="2 5" id="KW-0436">Ligase</keyword>
<dbReference type="FunFam" id="3.30.300.30:FF:000008">
    <property type="entry name" value="2,3-dihydroxybenzoate-AMP ligase"/>
    <property type="match status" value="1"/>
</dbReference>
<dbReference type="OrthoDB" id="9765680at2"/>
<evidence type="ECO:0000313" key="5">
    <source>
        <dbReference type="EMBL" id="AEA33353.1"/>
    </source>
</evidence>
<sequence>MNLTEKILNSLDEAKDKTLKFEDKIYTYSQIAQNIRKAATLLKELGVGFSDRVALQLPKSMEFIYFHFANMLIGAITLPLNPTYSKNETEYFLSDSGSCLFITTKENRDRLKDVISKLNIKTFLIDEELDKLDKVEIYKEKPKTQPDDVAIIAYTSGTTGRSKGAMITHKNLITNMEALRKLWRLSDKDKLLHVLPIFHVHGLVVALQGGLNSKMDIVMHEKFDPMTTLKAIEKEEITLFMGVPTIYSRLVDALDKLEKKPDISSMRLFISGSAPLTKVLFERFYKLTGHRILERYGMSEAGMITSNPYNPQERIPLSVGYPLEGCSIKIVKDGIKAKPFEVGEVYIKGSNVFKGYWQMSDKTRESFEDGWFKSGDLGYVDESGRLFLVGRAKELIITGGLNVYPKEVENIIDSHPAVKESAVFGVEDSDFGERVEAAVVLNQKDIAPGELIDFCKKNLAHYKCPKQIHILEELPKNAMGKIQKNVLSNMFKVK</sequence>
<proteinExistence type="inferred from homology"/>
<dbReference type="HOGENOM" id="CLU_000022_59_10_7"/>